<dbReference type="STRING" id="633813.SAMN04488087_2436"/>
<accession>A0A1M6WUT8</accession>
<evidence type="ECO:0000313" key="3">
    <source>
        <dbReference type="Proteomes" id="UP000185812"/>
    </source>
</evidence>
<name>A0A1M6WUT8_9BACT</name>
<feature type="transmembrane region" description="Helical" evidence="1">
    <location>
        <begin position="57"/>
        <end position="74"/>
    </location>
</feature>
<keyword evidence="1" id="KW-0812">Transmembrane</keyword>
<dbReference type="RefSeq" id="WP_072716238.1">
    <property type="nucleotide sequence ID" value="NZ_FRAU01000009.1"/>
</dbReference>
<reference evidence="3" key="1">
    <citation type="submission" date="2016-11" db="EMBL/GenBank/DDBJ databases">
        <authorList>
            <person name="Varghese N."/>
            <person name="Submissions S."/>
        </authorList>
    </citation>
    <scope>NUCLEOTIDE SEQUENCE [LARGE SCALE GENOMIC DNA]</scope>
    <source>
        <strain evidence="3">DSM 22212</strain>
    </source>
</reference>
<organism evidence="2 3">
    <name type="scientific">Rhodothermus profundi</name>
    <dbReference type="NCBI Taxonomy" id="633813"/>
    <lineage>
        <taxon>Bacteria</taxon>
        <taxon>Pseudomonadati</taxon>
        <taxon>Rhodothermota</taxon>
        <taxon>Rhodothermia</taxon>
        <taxon>Rhodothermales</taxon>
        <taxon>Rhodothermaceae</taxon>
        <taxon>Rhodothermus</taxon>
    </lineage>
</organism>
<dbReference type="Proteomes" id="UP000185812">
    <property type="component" value="Unassembled WGS sequence"/>
</dbReference>
<keyword evidence="1" id="KW-0472">Membrane</keyword>
<keyword evidence="3" id="KW-1185">Reference proteome</keyword>
<sequence length="86" mass="10163">MKPQDWLPILLILSIFLLFLPFRRVYQQLPDWVAYSLYWAVIGLMVLAAFLAQATEHLGFVLAFFTLAFFYLVHTRRQQRQADRAS</sequence>
<proteinExistence type="predicted"/>
<keyword evidence="1" id="KW-1133">Transmembrane helix</keyword>
<gene>
    <name evidence="2" type="ORF">SAMN04488087_2436</name>
</gene>
<dbReference type="EMBL" id="FRAU01000009">
    <property type="protein sequence ID" value="SHK97305.1"/>
    <property type="molecule type" value="Genomic_DNA"/>
</dbReference>
<feature type="transmembrane region" description="Helical" evidence="1">
    <location>
        <begin position="6"/>
        <end position="25"/>
    </location>
</feature>
<evidence type="ECO:0000313" key="2">
    <source>
        <dbReference type="EMBL" id="SHK97305.1"/>
    </source>
</evidence>
<evidence type="ECO:0000256" key="1">
    <source>
        <dbReference type="SAM" id="Phobius"/>
    </source>
</evidence>
<protein>
    <submittedName>
        <fullName evidence="2">Uncharacterized protein</fullName>
    </submittedName>
</protein>
<feature type="transmembrane region" description="Helical" evidence="1">
    <location>
        <begin position="32"/>
        <end position="51"/>
    </location>
</feature>
<dbReference type="AlphaFoldDB" id="A0A1M6WUT8"/>